<dbReference type="PIRSF" id="PIRSF038896">
    <property type="entry name" value="NAPE-PLD"/>
    <property type="match status" value="1"/>
</dbReference>
<dbReference type="Gene3D" id="3.60.15.10">
    <property type="entry name" value="Ribonuclease Z/Hydroxyacylglutathione hydrolase-like"/>
    <property type="match status" value="1"/>
</dbReference>
<dbReference type="InterPro" id="IPR024884">
    <property type="entry name" value="NAPE-PLD"/>
</dbReference>
<dbReference type="GO" id="GO:0008270">
    <property type="term" value="F:zinc ion binding"/>
    <property type="evidence" value="ECO:0007669"/>
    <property type="project" value="InterPro"/>
</dbReference>
<dbReference type="InterPro" id="IPR001279">
    <property type="entry name" value="Metallo-B-lactamas"/>
</dbReference>
<comment type="caution">
    <text evidence="2">The sequence shown here is derived from an EMBL/GenBank/DDBJ whole genome shotgun (WGS) entry which is preliminary data.</text>
</comment>
<feature type="domain" description="Metallo-beta-lactamase" evidence="1">
    <location>
        <begin position="120"/>
        <end position="314"/>
    </location>
</feature>
<accession>A0A2T5C3C9</accession>
<dbReference type="PANTHER" id="PTHR15032:SF4">
    <property type="entry name" value="N-ACYL-PHOSPHATIDYLETHANOLAMINE-HYDROLYZING PHOSPHOLIPASE D"/>
    <property type="match status" value="1"/>
</dbReference>
<dbReference type="Proteomes" id="UP000243525">
    <property type="component" value="Unassembled WGS sequence"/>
</dbReference>
<sequence>MMRLIQILFVIVILITVTGMSILNQTKFGQSPKGERLERIKKSPNYVDGEFRNVHETPMLTTEDSGIKMMMDFLFRNKARLSPVDSIPVVKTDLKSLNPQEDVLIWFGHSSYFIRLAGKTFLIDPVLSAYASPFSFVNKAFKGTSSYTADDFPSIDYLIITHDHWDHLDYKTVMDLKQKTGQVVCALGVGQHFEYWGFDPSIITELDWYEAAKLDDGWRLTATPARHFSGRGLKRNQSLWASFVLKTPSFNIYIGGDSGYDDFFATIGTQYGPFDLAILEQGQYDQNWNLIHLLPEKLFDAATQLQARCILPVHNSKFALANHPWDEPLNKVIENHTDSGISVLTPMIGAPVLLNDSTQQFEKWWNDETRG</sequence>
<keyword evidence="3" id="KW-1185">Reference proteome</keyword>
<dbReference type="Pfam" id="PF12706">
    <property type="entry name" value="Lactamase_B_2"/>
    <property type="match status" value="1"/>
</dbReference>
<evidence type="ECO:0000313" key="2">
    <source>
        <dbReference type="EMBL" id="PTN09282.1"/>
    </source>
</evidence>
<dbReference type="EMBL" id="QAAD01000005">
    <property type="protein sequence ID" value="PTN09282.1"/>
    <property type="molecule type" value="Genomic_DNA"/>
</dbReference>
<name>A0A2T5C3C9_9BACT</name>
<dbReference type="GO" id="GO:0070290">
    <property type="term" value="F:N-acylphosphatidylethanolamine-specific phospholipase D activity"/>
    <property type="evidence" value="ECO:0007669"/>
    <property type="project" value="InterPro"/>
</dbReference>
<dbReference type="GO" id="GO:0005737">
    <property type="term" value="C:cytoplasm"/>
    <property type="evidence" value="ECO:0007669"/>
    <property type="project" value="TreeGrafter"/>
</dbReference>
<dbReference type="PANTHER" id="PTHR15032">
    <property type="entry name" value="N-ACYL-PHOSPHATIDYLETHANOLAMINE-HYDROLYZING PHOSPHOLIPASE D"/>
    <property type="match status" value="1"/>
</dbReference>
<protein>
    <submittedName>
        <fullName evidence="2">L-ascorbate metabolism protein UlaG (Beta-lactamase superfamily)</fullName>
    </submittedName>
</protein>
<evidence type="ECO:0000259" key="1">
    <source>
        <dbReference type="Pfam" id="PF12706"/>
    </source>
</evidence>
<dbReference type="SUPFAM" id="SSF56281">
    <property type="entry name" value="Metallo-hydrolase/oxidoreductase"/>
    <property type="match status" value="1"/>
</dbReference>
<gene>
    <name evidence="2" type="ORF">C8N47_105123</name>
</gene>
<proteinExistence type="predicted"/>
<reference evidence="2 3" key="1">
    <citation type="submission" date="2018-04" db="EMBL/GenBank/DDBJ databases">
        <title>Genomic Encyclopedia of Archaeal and Bacterial Type Strains, Phase II (KMG-II): from individual species to whole genera.</title>
        <authorList>
            <person name="Goeker M."/>
        </authorList>
    </citation>
    <scope>NUCLEOTIDE SEQUENCE [LARGE SCALE GENOMIC DNA]</scope>
    <source>
        <strain evidence="2 3">DSM 28823</strain>
    </source>
</reference>
<dbReference type="AlphaFoldDB" id="A0A2T5C3C9"/>
<dbReference type="InterPro" id="IPR036866">
    <property type="entry name" value="RibonucZ/Hydroxyglut_hydro"/>
</dbReference>
<organism evidence="2 3">
    <name type="scientific">Mangrovibacterium marinum</name>
    <dbReference type="NCBI Taxonomy" id="1639118"/>
    <lineage>
        <taxon>Bacteria</taxon>
        <taxon>Pseudomonadati</taxon>
        <taxon>Bacteroidota</taxon>
        <taxon>Bacteroidia</taxon>
        <taxon>Marinilabiliales</taxon>
        <taxon>Prolixibacteraceae</taxon>
        <taxon>Mangrovibacterium</taxon>
    </lineage>
</organism>
<evidence type="ECO:0000313" key="3">
    <source>
        <dbReference type="Proteomes" id="UP000243525"/>
    </source>
</evidence>